<dbReference type="GO" id="GO:0003682">
    <property type="term" value="F:chromatin binding"/>
    <property type="evidence" value="ECO:0007669"/>
    <property type="project" value="TreeGrafter"/>
</dbReference>
<dbReference type="InterPro" id="IPR049472">
    <property type="entry name" value="MRNIP_N"/>
</dbReference>
<sequence>MPSFRVLKCYDDPCGTYQIHQAKKAKGWQCKVCNAKQSLKRIYYESEDAADCRQVVQALNLRRQGGTVPTGGSAWQSASAVSTALRAALQEPAGLPLREDRTCSYQPAGPTSSKWSMFVEVHSDSDEGTVDLVESRFTTVVPATTTAKSRKTEHPAAVKSAGDEAMATKRRRTPASATQSTAGRGRRGGSDQGMKQMKIVSAISVRPPSVPMATVSAAEDISLPGMTNEPPPLAPVTNGTALVPPTSLRANLMASLRRLNKGYVAPASRQPPTPPLAVANSLPVAKPDDDGVTSTTPSQGPGGISGVVRPAASSKWAAYQASDDESDEE</sequence>
<dbReference type="EMBL" id="JANBPT010000441">
    <property type="protein sequence ID" value="KAJ1920520.1"/>
    <property type="molecule type" value="Genomic_DNA"/>
</dbReference>
<evidence type="ECO:0000256" key="1">
    <source>
        <dbReference type="SAM" id="MobiDB-lite"/>
    </source>
</evidence>
<evidence type="ECO:0000313" key="3">
    <source>
        <dbReference type="EMBL" id="KAJ1920520.1"/>
    </source>
</evidence>
<comment type="caution">
    <text evidence="3">The sequence shown here is derived from an EMBL/GenBank/DDBJ whole genome shotgun (WGS) entry which is preliminary data.</text>
</comment>
<dbReference type="PANTHER" id="PTHR15863:SF2">
    <property type="entry name" value="MRN COMPLEX-INTERACTING PROTEIN"/>
    <property type="match status" value="1"/>
</dbReference>
<protein>
    <recommendedName>
        <fullName evidence="2">MRN complex-interacting protein N-terminal domain-containing protein</fullName>
    </recommendedName>
</protein>
<dbReference type="OrthoDB" id="5960226at2759"/>
<dbReference type="GO" id="GO:0005634">
    <property type="term" value="C:nucleus"/>
    <property type="evidence" value="ECO:0007669"/>
    <property type="project" value="TreeGrafter"/>
</dbReference>
<feature type="region of interest" description="Disordered" evidence="1">
    <location>
        <begin position="264"/>
        <end position="329"/>
    </location>
</feature>
<proteinExistence type="predicted"/>
<organism evidence="3 4">
    <name type="scientific">Tieghemiomyces parasiticus</name>
    <dbReference type="NCBI Taxonomy" id="78921"/>
    <lineage>
        <taxon>Eukaryota</taxon>
        <taxon>Fungi</taxon>
        <taxon>Fungi incertae sedis</taxon>
        <taxon>Zoopagomycota</taxon>
        <taxon>Kickxellomycotina</taxon>
        <taxon>Dimargaritomycetes</taxon>
        <taxon>Dimargaritales</taxon>
        <taxon>Dimargaritaceae</taxon>
        <taxon>Tieghemiomyces</taxon>
    </lineage>
</organism>
<feature type="domain" description="MRN complex-interacting protein N-terminal" evidence="2">
    <location>
        <begin position="6"/>
        <end position="66"/>
    </location>
</feature>
<dbReference type="Pfam" id="PF15749">
    <property type="entry name" value="MRNIP"/>
    <property type="match status" value="1"/>
</dbReference>
<reference evidence="3" key="1">
    <citation type="submission" date="2022-07" db="EMBL/GenBank/DDBJ databases">
        <title>Phylogenomic reconstructions and comparative analyses of Kickxellomycotina fungi.</title>
        <authorList>
            <person name="Reynolds N.K."/>
            <person name="Stajich J.E."/>
            <person name="Barry K."/>
            <person name="Grigoriev I.V."/>
            <person name="Crous P."/>
            <person name="Smith M.E."/>
        </authorList>
    </citation>
    <scope>NUCLEOTIDE SEQUENCE</scope>
    <source>
        <strain evidence="3">RSA 861</strain>
    </source>
</reference>
<keyword evidence="4" id="KW-1185">Reference proteome</keyword>
<dbReference type="AlphaFoldDB" id="A0A9W8DVL2"/>
<dbReference type="InterPro" id="IPR032739">
    <property type="entry name" value="MRNIP"/>
</dbReference>
<evidence type="ECO:0000313" key="4">
    <source>
        <dbReference type="Proteomes" id="UP001150569"/>
    </source>
</evidence>
<dbReference type="PANTHER" id="PTHR15863">
    <property type="entry name" value="MRN COMPLEX-INTERACTING PROTEIN"/>
    <property type="match status" value="1"/>
</dbReference>
<name>A0A9W8DVL2_9FUNG</name>
<dbReference type="GO" id="GO:0007095">
    <property type="term" value="P:mitotic G2 DNA damage checkpoint signaling"/>
    <property type="evidence" value="ECO:0007669"/>
    <property type="project" value="TreeGrafter"/>
</dbReference>
<evidence type="ECO:0000259" key="2">
    <source>
        <dbReference type="Pfam" id="PF15749"/>
    </source>
</evidence>
<dbReference type="Proteomes" id="UP001150569">
    <property type="component" value="Unassembled WGS sequence"/>
</dbReference>
<gene>
    <name evidence="3" type="ORF">IWQ60_006978</name>
</gene>
<accession>A0A9W8DVL2</accession>
<feature type="region of interest" description="Disordered" evidence="1">
    <location>
        <begin position="144"/>
        <end position="194"/>
    </location>
</feature>